<organism evidence="9 15">
    <name type="scientific">Parabacteroides distasonis</name>
    <dbReference type="NCBI Taxonomy" id="823"/>
    <lineage>
        <taxon>Bacteria</taxon>
        <taxon>Pseudomonadati</taxon>
        <taxon>Bacteroidota</taxon>
        <taxon>Bacteroidia</taxon>
        <taxon>Bacteroidales</taxon>
        <taxon>Tannerellaceae</taxon>
        <taxon>Parabacteroides</taxon>
    </lineage>
</organism>
<evidence type="ECO:0000259" key="7">
    <source>
        <dbReference type="PROSITE" id="PS51900"/>
    </source>
</evidence>
<proteinExistence type="inferred from homology"/>
<evidence type="ECO:0000313" key="12">
    <source>
        <dbReference type="Proteomes" id="UP000095455"/>
    </source>
</evidence>
<dbReference type="RefSeq" id="WP_005858747.1">
    <property type="nucleotide sequence ID" value="NZ_BQOC01000002.1"/>
</dbReference>
<dbReference type="PROSITE" id="PS51900">
    <property type="entry name" value="CB"/>
    <property type="match status" value="1"/>
</dbReference>
<dbReference type="GO" id="GO:0006310">
    <property type="term" value="P:DNA recombination"/>
    <property type="evidence" value="ECO:0007669"/>
    <property type="project" value="UniProtKB-KW"/>
</dbReference>
<dbReference type="PANTHER" id="PTHR30349">
    <property type="entry name" value="PHAGE INTEGRASE-RELATED"/>
    <property type="match status" value="1"/>
</dbReference>
<dbReference type="EMBL" id="CYYK01000003">
    <property type="protein sequence ID" value="CUN80353.1"/>
    <property type="molecule type" value="Genomic_DNA"/>
</dbReference>
<dbReference type="InterPro" id="IPR025269">
    <property type="entry name" value="SAM-like_dom"/>
</dbReference>
<dbReference type="InterPro" id="IPR050090">
    <property type="entry name" value="Tyrosine_recombinase_XerCD"/>
</dbReference>
<keyword evidence="4" id="KW-0233">DNA recombination</keyword>
<dbReference type="Gene3D" id="1.10.443.10">
    <property type="entry name" value="Intergrase catalytic core"/>
    <property type="match status" value="1"/>
</dbReference>
<dbReference type="PANTHER" id="PTHR30349:SF64">
    <property type="entry name" value="PROPHAGE INTEGRASE INTD-RELATED"/>
    <property type="match status" value="1"/>
</dbReference>
<dbReference type="Gene3D" id="1.10.150.130">
    <property type="match status" value="1"/>
</dbReference>
<dbReference type="InterPro" id="IPR044068">
    <property type="entry name" value="CB"/>
</dbReference>
<comment type="similarity">
    <text evidence="1">Belongs to the 'phage' integrase family.</text>
</comment>
<dbReference type="AlphaFoldDB" id="A0A174R5D6"/>
<dbReference type="Proteomes" id="UP000441358">
    <property type="component" value="Unassembled WGS sequence"/>
</dbReference>
<sequence>MKQYDLAEGMRMYIARLREQGRYSSAKSYQDALNSFLRFCGQEVIPYTRIDREMLLRYQDYLRDRECSWNTVSTYMRRIRRVYGLAMENGEAPFSRYLFKGIFMGVKSKQKKALPTESLRLLMTAPLDDSGLRKTQRALCLMFLFCGMAFVDFAHLKKSDIRSGVLRYNRQKTGTPMLVEIQPVAKELLAALMTDTLRDSPYLFTFLSGTKTGEEAFREYTSALADFNSSLKELANACGVTEMVTSYSIRHSFATTLKEQGVPIEMISELLGHQSIKTTQIYLKSFSLDKMSAVNKACFESIYNNVSKVG</sequence>
<feature type="domain" description="Tyr recombinase" evidence="6">
    <location>
        <begin position="109"/>
        <end position="295"/>
    </location>
</feature>
<evidence type="ECO:0000313" key="13">
    <source>
        <dbReference type="Proteomes" id="UP000441358"/>
    </source>
</evidence>
<accession>A0A174R5D6</accession>
<gene>
    <name evidence="8" type="primary">xerD_3</name>
    <name evidence="8" type="ORF">ERS852380_01045</name>
    <name evidence="9" type="ORF">GKD59_12075</name>
    <name evidence="10" type="ORF">GKD66_18955</name>
    <name evidence="11" type="ORF">GKD70_07260</name>
</gene>
<dbReference type="Proteomes" id="UP000095455">
    <property type="component" value="Unassembled WGS sequence"/>
</dbReference>
<evidence type="ECO:0000256" key="3">
    <source>
        <dbReference type="ARBA" id="ARBA00023125"/>
    </source>
</evidence>
<reference evidence="8 12" key="1">
    <citation type="submission" date="2015-09" db="EMBL/GenBank/DDBJ databases">
        <authorList>
            <consortium name="Pathogen Informatics"/>
        </authorList>
    </citation>
    <scope>NUCLEOTIDE SEQUENCE [LARGE SCALE GENOMIC DNA]</scope>
    <source>
        <strain evidence="8 12">2789STDY5608822</strain>
    </source>
</reference>
<evidence type="ECO:0000256" key="2">
    <source>
        <dbReference type="ARBA" id="ARBA00022908"/>
    </source>
</evidence>
<dbReference type="Pfam" id="PF00589">
    <property type="entry name" value="Phage_integrase"/>
    <property type="match status" value="1"/>
</dbReference>
<dbReference type="Pfam" id="PF13102">
    <property type="entry name" value="Phage_int_SAM_5"/>
    <property type="match status" value="1"/>
</dbReference>
<dbReference type="InterPro" id="IPR002104">
    <property type="entry name" value="Integrase_catalytic"/>
</dbReference>
<feature type="domain" description="Core-binding (CB)" evidence="7">
    <location>
        <begin position="4"/>
        <end position="87"/>
    </location>
</feature>
<evidence type="ECO:0000313" key="8">
    <source>
        <dbReference type="EMBL" id="CUN80353.1"/>
    </source>
</evidence>
<evidence type="ECO:0000256" key="5">
    <source>
        <dbReference type="PROSITE-ProRule" id="PRU01248"/>
    </source>
</evidence>
<evidence type="ECO:0000259" key="6">
    <source>
        <dbReference type="PROSITE" id="PS51898"/>
    </source>
</evidence>
<evidence type="ECO:0000313" key="10">
    <source>
        <dbReference type="EMBL" id="MRZ52261.1"/>
    </source>
</evidence>
<keyword evidence="2" id="KW-0229">DNA integration</keyword>
<dbReference type="GO" id="GO:0003677">
    <property type="term" value="F:DNA binding"/>
    <property type="evidence" value="ECO:0007669"/>
    <property type="project" value="UniProtKB-UniRule"/>
</dbReference>
<dbReference type="EMBL" id="WKMO01000005">
    <property type="protein sequence ID" value="MSB73089.1"/>
    <property type="molecule type" value="Genomic_DNA"/>
</dbReference>
<evidence type="ECO:0000313" key="14">
    <source>
        <dbReference type="Proteomes" id="UP000441609"/>
    </source>
</evidence>
<name>A0A174R5D6_PARDI</name>
<dbReference type="Proteomes" id="UP000441609">
    <property type="component" value="Unassembled WGS sequence"/>
</dbReference>
<dbReference type="GO" id="GO:0015074">
    <property type="term" value="P:DNA integration"/>
    <property type="evidence" value="ECO:0007669"/>
    <property type="project" value="UniProtKB-KW"/>
</dbReference>
<evidence type="ECO:0000313" key="9">
    <source>
        <dbReference type="EMBL" id="MRY58629.1"/>
    </source>
</evidence>
<dbReference type="InterPro" id="IPR013762">
    <property type="entry name" value="Integrase-like_cat_sf"/>
</dbReference>
<evidence type="ECO:0000256" key="1">
    <source>
        <dbReference type="ARBA" id="ARBA00008857"/>
    </source>
</evidence>
<protein>
    <submittedName>
        <fullName evidence="8">Tyrosine recombinase XerD</fullName>
    </submittedName>
    <submittedName>
        <fullName evidence="9">Tyrosine-type recombinase/integrase</fullName>
    </submittedName>
</protein>
<dbReference type="EMBL" id="WKMC01000016">
    <property type="protein sequence ID" value="MRZ52261.1"/>
    <property type="molecule type" value="Genomic_DNA"/>
</dbReference>
<comment type="caution">
    <text evidence="9">The sequence shown here is derived from an EMBL/GenBank/DDBJ whole genome shotgun (WGS) entry which is preliminary data.</text>
</comment>
<reference evidence="13 14" key="2">
    <citation type="journal article" date="2019" name="Nat. Med.">
        <title>A library of human gut bacterial isolates paired with longitudinal multiomics data enables mechanistic microbiome research.</title>
        <authorList>
            <person name="Poyet M."/>
            <person name="Groussin M."/>
            <person name="Gibbons S.M."/>
            <person name="Avila-Pacheco J."/>
            <person name="Jiang X."/>
            <person name="Kearney S.M."/>
            <person name="Perrotta A.R."/>
            <person name="Berdy B."/>
            <person name="Zhao S."/>
            <person name="Lieberman T.D."/>
            <person name="Swanson P.K."/>
            <person name="Smith M."/>
            <person name="Roesemann S."/>
            <person name="Alexander J.E."/>
            <person name="Rich S.A."/>
            <person name="Livny J."/>
            <person name="Vlamakis H."/>
            <person name="Clish C."/>
            <person name="Bullock K."/>
            <person name="Deik A."/>
            <person name="Scott J."/>
            <person name="Pierce K.A."/>
            <person name="Xavier R.J."/>
            <person name="Alm E.J."/>
        </authorList>
    </citation>
    <scope>NUCLEOTIDE SEQUENCE [LARGE SCALE GENOMIC DNA]</scope>
    <source>
        <strain evidence="11 14">BIOML-A20</strain>
        <strain evidence="10 13">BIOML-A32</strain>
        <strain evidence="9 15">BIOML-A41</strain>
    </source>
</reference>
<dbReference type="CDD" id="cd01185">
    <property type="entry name" value="INTN1_C_like"/>
    <property type="match status" value="1"/>
</dbReference>
<dbReference type="PROSITE" id="PS51898">
    <property type="entry name" value="TYR_RECOMBINASE"/>
    <property type="match status" value="1"/>
</dbReference>
<evidence type="ECO:0000313" key="11">
    <source>
        <dbReference type="EMBL" id="MSB73089.1"/>
    </source>
</evidence>
<keyword evidence="3 5" id="KW-0238">DNA-binding</keyword>
<evidence type="ECO:0000256" key="4">
    <source>
        <dbReference type="ARBA" id="ARBA00023172"/>
    </source>
</evidence>
<dbReference type="Proteomes" id="UP000463337">
    <property type="component" value="Unassembled WGS sequence"/>
</dbReference>
<dbReference type="InterPro" id="IPR011010">
    <property type="entry name" value="DNA_brk_join_enz"/>
</dbReference>
<dbReference type="SUPFAM" id="SSF56349">
    <property type="entry name" value="DNA breaking-rejoining enzymes"/>
    <property type="match status" value="1"/>
</dbReference>
<dbReference type="EMBL" id="WKLT01000010">
    <property type="protein sequence ID" value="MRY58629.1"/>
    <property type="molecule type" value="Genomic_DNA"/>
</dbReference>
<dbReference type="InterPro" id="IPR010998">
    <property type="entry name" value="Integrase_recombinase_N"/>
</dbReference>
<evidence type="ECO:0000313" key="15">
    <source>
        <dbReference type="Proteomes" id="UP000463337"/>
    </source>
</evidence>